<evidence type="ECO:0000313" key="2">
    <source>
        <dbReference type="Proteomes" id="UP000233387"/>
    </source>
</evidence>
<dbReference type="Pfam" id="PF11751">
    <property type="entry name" value="PorP_SprF"/>
    <property type="match status" value="1"/>
</dbReference>
<organism evidence="1 2">
    <name type="scientific">Raineya orbicola</name>
    <dbReference type="NCBI Taxonomy" id="2016530"/>
    <lineage>
        <taxon>Bacteria</taxon>
        <taxon>Pseudomonadati</taxon>
        <taxon>Bacteroidota</taxon>
        <taxon>Cytophagia</taxon>
        <taxon>Cytophagales</taxon>
        <taxon>Raineyaceae</taxon>
        <taxon>Raineya</taxon>
    </lineage>
</organism>
<comment type="caution">
    <text evidence="1">The sequence shown here is derived from an EMBL/GenBank/DDBJ whole genome shotgun (WGS) entry which is preliminary data.</text>
</comment>
<gene>
    <name evidence="1" type="ORF">Rain11_1781</name>
</gene>
<proteinExistence type="predicted"/>
<dbReference type="PROSITE" id="PS51257">
    <property type="entry name" value="PROKAR_LIPOPROTEIN"/>
    <property type="match status" value="1"/>
</dbReference>
<dbReference type="RefSeq" id="WP_101359052.1">
    <property type="nucleotide sequence ID" value="NZ_NKXO01000027.1"/>
</dbReference>
<evidence type="ECO:0000313" key="1">
    <source>
        <dbReference type="EMBL" id="PKQ68054.1"/>
    </source>
</evidence>
<keyword evidence="2" id="KW-1185">Reference proteome</keyword>
<dbReference type="AlphaFoldDB" id="A0A2N3ICG0"/>
<reference evidence="1 2" key="1">
    <citation type="submission" date="2017-06" db="EMBL/GenBank/DDBJ databases">
        <title>Raineya orbicola gen. nov., sp. nov. a slightly thermophilic bacterium of the phylum Bacteroidetes and the description of Raineyaceae fam. nov.</title>
        <authorList>
            <person name="Albuquerque L."/>
            <person name="Polonia A.R.M."/>
            <person name="Barroso C."/>
            <person name="Froufe H.J.C."/>
            <person name="Lage O."/>
            <person name="Lobo-Da-Cunha A."/>
            <person name="Egas C."/>
            <person name="Da Costa M.S."/>
        </authorList>
    </citation>
    <scope>NUCLEOTIDE SEQUENCE [LARGE SCALE GENOMIC DNA]</scope>
    <source>
        <strain evidence="1 2">SPSPC-11</strain>
    </source>
</reference>
<dbReference type="OrthoDB" id="977390at2"/>
<protein>
    <recommendedName>
        <fullName evidence="3">Type IX secretion system membrane protein PorP/SprF</fullName>
    </recommendedName>
</protein>
<sequence>MFGKYICSVIIFFLIVACLEKGNSQDFRYNFYQYNAVGVNPAWAGMQEQASLSYHSRRQNLAVGYHRTLMLSAMYPVVQGERHFGTLGLSLFQDKQGFLGEVNAFELLAACNISLHKAQKISVAFGLQGGSRQIYDELKGTDYFPAWSGGLIFYQRKNSYQNRWFAGFSQSNWLGNERYLENYQFFGSLRTIVVAGFEVAQIGSLAIIPNVRSILQRNVNFTNWGVSLRKTFSENSGAWFRYGSWGISGWYAPQQGFVGAIDIDTPAITMGLSLGFSKKEHFLSYGNSREFILSLKRTIGKRQVEDKPKINEAEPTIN</sequence>
<evidence type="ECO:0008006" key="3">
    <source>
        <dbReference type="Google" id="ProtNLM"/>
    </source>
</evidence>
<name>A0A2N3ICG0_9BACT</name>
<dbReference type="EMBL" id="NKXO01000027">
    <property type="protein sequence ID" value="PKQ68054.1"/>
    <property type="molecule type" value="Genomic_DNA"/>
</dbReference>
<accession>A0A2N3ICG0</accession>
<dbReference type="Proteomes" id="UP000233387">
    <property type="component" value="Unassembled WGS sequence"/>
</dbReference>
<dbReference type="InterPro" id="IPR019861">
    <property type="entry name" value="PorP/SprF_Bacteroidetes"/>
</dbReference>